<protein>
    <submittedName>
        <fullName evidence="1">Uncharacterized protein</fullName>
    </submittedName>
</protein>
<reference evidence="1" key="1">
    <citation type="submission" date="2020-03" db="EMBL/GenBank/DDBJ databases">
        <authorList>
            <person name="Weist P."/>
        </authorList>
    </citation>
    <scope>NUCLEOTIDE SEQUENCE</scope>
</reference>
<keyword evidence="2" id="KW-1185">Reference proteome</keyword>
<dbReference type="EMBL" id="CADEAL010004125">
    <property type="protein sequence ID" value="CAB1452380.1"/>
    <property type="molecule type" value="Genomic_DNA"/>
</dbReference>
<accession>A0A9N7VQ95</accession>
<sequence>MFPPDVSVTLTRSEVVRRPQESRWRGPGSSSRHTVLITGFDPEGFQQEKPQPCQQLASASALRHGMFAPVTDSGAVEERRKRMQADLPFITAEWQTPREGSSWSLKATVINDGSAHVKQAGKAGDRCFPWGKTQNARDQGDERAFVTSLTCFGIRRRGGVSGTSPEETTQGGVKEDDAERIDLQAEAGGMQTTNCGAEVSEGARLYTKSPVHGLGYSEIRVWGWQQLCHFAGGGVFMGENEVGKATKYMSAASGLSHLRAGADGGNALVGMPAVLVCFPKASLGHHRAAQNSTQKRKTLCACTPNGMGHGRCGTVRLGWENWEGSPSSRGSHRVVTLFRNQLKSLSQEDTGHDNCVGWHVERCSSTTAASAASHFKAKGADGPRCTRGGYLRESTPDPVAHTPIASRCACFQVFDPLPPAPLALKCETCIDYSIPPPSNLSENRYWIAAPSRLQHAYSFTSRQFSTGPSMPDRSPAERWLHESLAAC</sequence>
<evidence type="ECO:0000313" key="1">
    <source>
        <dbReference type="EMBL" id="CAB1452380.1"/>
    </source>
</evidence>
<proteinExistence type="predicted"/>
<name>A0A9N7VQ95_PLEPL</name>
<organism evidence="1 2">
    <name type="scientific">Pleuronectes platessa</name>
    <name type="common">European plaice</name>
    <dbReference type="NCBI Taxonomy" id="8262"/>
    <lineage>
        <taxon>Eukaryota</taxon>
        <taxon>Metazoa</taxon>
        <taxon>Chordata</taxon>
        <taxon>Craniata</taxon>
        <taxon>Vertebrata</taxon>
        <taxon>Euteleostomi</taxon>
        <taxon>Actinopterygii</taxon>
        <taxon>Neopterygii</taxon>
        <taxon>Teleostei</taxon>
        <taxon>Neoteleostei</taxon>
        <taxon>Acanthomorphata</taxon>
        <taxon>Carangaria</taxon>
        <taxon>Pleuronectiformes</taxon>
        <taxon>Pleuronectoidei</taxon>
        <taxon>Pleuronectidae</taxon>
        <taxon>Pleuronectes</taxon>
    </lineage>
</organism>
<gene>
    <name evidence="1" type="ORF">PLEPLA_LOCUS40120</name>
</gene>
<comment type="caution">
    <text evidence="1">The sequence shown here is derived from an EMBL/GenBank/DDBJ whole genome shotgun (WGS) entry which is preliminary data.</text>
</comment>
<evidence type="ECO:0000313" key="2">
    <source>
        <dbReference type="Proteomes" id="UP001153269"/>
    </source>
</evidence>
<dbReference type="Proteomes" id="UP001153269">
    <property type="component" value="Unassembled WGS sequence"/>
</dbReference>
<dbReference type="AlphaFoldDB" id="A0A9N7VQ95"/>